<keyword evidence="1" id="KW-0812">Transmembrane</keyword>
<dbReference type="Proteomes" id="UP000284868">
    <property type="component" value="Unassembled WGS sequence"/>
</dbReference>
<dbReference type="PROSITE" id="PS51257">
    <property type="entry name" value="PROKAR_LIPOPROTEIN"/>
    <property type="match status" value="1"/>
</dbReference>
<evidence type="ECO:0000256" key="1">
    <source>
        <dbReference type="SAM" id="Phobius"/>
    </source>
</evidence>
<gene>
    <name evidence="2" type="ORF">DWZ83_09045</name>
</gene>
<comment type="caution">
    <text evidence="2">The sequence shown here is derived from an EMBL/GenBank/DDBJ whole genome shotgun (WGS) entry which is preliminary data.</text>
</comment>
<dbReference type="AlphaFoldDB" id="A0A415P4P5"/>
<organism evidence="2 3">
    <name type="scientific">Amedibacillus dolichus</name>
    <dbReference type="NCBI Taxonomy" id="31971"/>
    <lineage>
        <taxon>Bacteria</taxon>
        <taxon>Bacillati</taxon>
        <taxon>Bacillota</taxon>
        <taxon>Erysipelotrichia</taxon>
        <taxon>Erysipelotrichales</taxon>
        <taxon>Erysipelotrichaceae</taxon>
        <taxon>Amedibacillus</taxon>
    </lineage>
</organism>
<evidence type="ECO:0000313" key="3">
    <source>
        <dbReference type="Proteomes" id="UP000284868"/>
    </source>
</evidence>
<feature type="transmembrane region" description="Helical" evidence="1">
    <location>
        <begin position="78"/>
        <end position="98"/>
    </location>
</feature>
<sequence length="107" mass="12498">MWKWILLWIVVIELDWLLSSVMLYGCVSCYARIHHQSVRQVLVICSRRSCMLLVLLSECFHIPLAIGISFLFHGYALLRILFLLAAVIQGIVKMVGVYRYHEYIKTL</sequence>
<feature type="transmembrane region" description="Helical" evidence="1">
    <location>
        <begin position="6"/>
        <end position="31"/>
    </location>
</feature>
<accession>A0A415P4P5</accession>
<feature type="transmembrane region" description="Helical" evidence="1">
    <location>
        <begin position="52"/>
        <end position="72"/>
    </location>
</feature>
<dbReference type="EMBL" id="QRPK01000064">
    <property type="protein sequence ID" value="RHM07595.1"/>
    <property type="molecule type" value="Genomic_DNA"/>
</dbReference>
<proteinExistence type="predicted"/>
<keyword evidence="1" id="KW-0472">Membrane</keyword>
<protein>
    <submittedName>
        <fullName evidence="2">Uncharacterized protein</fullName>
    </submittedName>
</protein>
<keyword evidence="1" id="KW-1133">Transmembrane helix</keyword>
<dbReference type="RefSeq" id="WP_118365842.1">
    <property type="nucleotide sequence ID" value="NZ_JAJBMQ010000003.1"/>
</dbReference>
<name>A0A415P4P5_9FIRM</name>
<reference evidence="2 3" key="1">
    <citation type="submission" date="2018-08" db="EMBL/GenBank/DDBJ databases">
        <title>A genome reference for cultivated species of the human gut microbiota.</title>
        <authorList>
            <person name="Zou Y."/>
            <person name="Xue W."/>
            <person name="Luo G."/>
        </authorList>
    </citation>
    <scope>NUCLEOTIDE SEQUENCE [LARGE SCALE GENOMIC DNA]</scope>
    <source>
        <strain evidence="2 3">AF35-6BH</strain>
    </source>
</reference>
<keyword evidence="3" id="KW-1185">Reference proteome</keyword>
<evidence type="ECO:0000313" key="2">
    <source>
        <dbReference type="EMBL" id="RHM07595.1"/>
    </source>
</evidence>